<evidence type="ECO:0000313" key="2">
    <source>
        <dbReference type="EMBL" id="MDQ0337345.1"/>
    </source>
</evidence>
<dbReference type="PANTHER" id="PTHR37692:SF1">
    <property type="entry name" value="DUF420 DOMAIN-CONTAINING PROTEIN"/>
    <property type="match status" value="1"/>
</dbReference>
<dbReference type="InterPro" id="IPR013833">
    <property type="entry name" value="Cyt_c_oxidase_su3_a-hlx"/>
</dbReference>
<dbReference type="InterPro" id="IPR007352">
    <property type="entry name" value="DUF420"/>
</dbReference>
<feature type="transmembrane region" description="Helical" evidence="1">
    <location>
        <begin position="75"/>
        <end position="99"/>
    </location>
</feature>
<keyword evidence="3" id="KW-1185">Reference proteome</keyword>
<keyword evidence="1" id="KW-0812">Transmembrane</keyword>
<sequence>MAYILPLLSTSMIVLSAILVAIGWALIRRGETKRHIQVMGLASLFAVLFFVIYMSRTVLVGNTAFGGPDHVAPFYHIFLLFHIVLATVAAVLGLLTLYYGFKKQFGKHKRIGPVTSVIWFSTAVTGVAVYLLLYVIYPPGETTNMFRAIIGG</sequence>
<feature type="transmembrane region" description="Helical" evidence="1">
    <location>
        <begin position="38"/>
        <end position="55"/>
    </location>
</feature>
<dbReference type="Gene3D" id="1.20.120.80">
    <property type="entry name" value="Cytochrome c oxidase, subunit III, four-helix bundle"/>
    <property type="match status" value="1"/>
</dbReference>
<feature type="transmembrane region" description="Helical" evidence="1">
    <location>
        <begin position="111"/>
        <end position="137"/>
    </location>
</feature>
<feature type="transmembrane region" description="Helical" evidence="1">
    <location>
        <begin position="6"/>
        <end position="26"/>
    </location>
</feature>
<organism evidence="2 3">
    <name type="scientific">Caldalkalibacillus uzonensis</name>
    <dbReference type="NCBI Taxonomy" id="353224"/>
    <lineage>
        <taxon>Bacteria</taxon>
        <taxon>Bacillati</taxon>
        <taxon>Bacillota</taxon>
        <taxon>Bacilli</taxon>
        <taxon>Bacillales</taxon>
        <taxon>Bacillaceae</taxon>
        <taxon>Caldalkalibacillus</taxon>
    </lineage>
</organism>
<proteinExistence type="predicted"/>
<protein>
    <submittedName>
        <fullName evidence="2">Membrane protein</fullName>
    </submittedName>
</protein>
<comment type="caution">
    <text evidence="2">The sequence shown here is derived from an EMBL/GenBank/DDBJ whole genome shotgun (WGS) entry which is preliminary data.</text>
</comment>
<evidence type="ECO:0000313" key="3">
    <source>
        <dbReference type="Proteomes" id="UP001232445"/>
    </source>
</evidence>
<keyword evidence="1" id="KW-0472">Membrane</keyword>
<gene>
    <name evidence="2" type="ORF">J2S00_000115</name>
</gene>
<evidence type="ECO:0000256" key="1">
    <source>
        <dbReference type="SAM" id="Phobius"/>
    </source>
</evidence>
<name>A0ABU0CLQ4_9BACI</name>
<dbReference type="Pfam" id="PF04238">
    <property type="entry name" value="DUF420"/>
    <property type="match status" value="1"/>
</dbReference>
<keyword evidence="1" id="KW-1133">Transmembrane helix</keyword>
<dbReference type="Proteomes" id="UP001232445">
    <property type="component" value="Unassembled WGS sequence"/>
</dbReference>
<dbReference type="EMBL" id="JAUSUQ010000001">
    <property type="protein sequence ID" value="MDQ0337345.1"/>
    <property type="molecule type" value="Genomic_DNA"/>
</dbReference>
<reference evidence="2 3" key="1">
    <citation type="submission" date="2023-07" db="EMBL/GenBank/DDBJ databases">
        <title>Genomic Encyclopedia of Type Strains, Phase IV (KMG-IV): sequencing the most valuable type-strain genomes for metagenomic binning, comparative biology and taxonomic classification.</title>
        <authorList>
            <person name="Goeker M."/>
        </authorList>
    </citation>
    <scope>NUCLEOTIDE SEQUENCE [LARGE SCALE GENOMIC DNA]</scope>
    <source>
        <strain evidence="2 3">DSM 17740</strain>
    </source>
</reference>
<dbReference type="PANTHER" id="PTHR37692">
    <property type="entry name" value="HYPOTHETICAL MEMBRANE SPANNING PROTEIN"/>
    <property type="match status" value="1"/>
</dbReference>
<accession>A0ABU0CLQ4</accession>
<dbReference type="RefSeq" id="WP_307334365.1">
    <property type="nucleotide sequence ID" value="NZ_JAUSUQ010000001.1"/>
</dbReference>